<dbReference type="AlphaFoldDB" id="A0A7W6H1C7"/>
<name>A0A7W6H1C7_9RHOB</name>
<dbReference type="EMBL" id="JACIEI010000007">
    <property type="protein sequence ID" value="MBB3994608.1"/>
    <property type="molecule type" value="Genomic_DNA"/>
</dbReference>
<evidence type="ECO:0000313" key="1">
    <source>
        <dbReference type="EMBL" id="MBB3994608.1"/>
    </source>
</evidence>
<proteinExistence type="predicted"/>
<comment type="caution">
    <text evidence="1">The sequence shown here is derived from an EMBL/GenBank/DDBJ whole genome shotgun (WGS) entry which is preliminary data.</text>
</comment>
<protein>
    <submittedName>
        <fullName evidence="1">Uncharacterized protein</fullName>
    </submittedName>
</protein>
<keyword evidence="2" id="KW-1185">Reference proteome</keyword>
<evidence type="ECO:0000313" key="2">
    <source>
        <dbReference type="Proteomes" id="UP000530268"/>
    </source>
</evidence>
<accession>A0A7W6H1C7</accession>
<organism evidence="1 2">
    <name type="scientific">Sulfitobacter undariae</name>
    <dbReference type="NCBI Taxonomy" id="1563671"/>
    <lineage>
        <taxon>Bacteria</taxon>
        <taxon>Pseudomonadati</taxon>
        <taxon>Pseudomonadota</taxon>
        <taxon>Alphaproteobacteria</taxon>
        <taxon>Rhodobacterales</taxon>
        <taxon>Roseobacteraceae</taxon>
        <taxon>Sulfitobacter</taxon>
    </lineage>
</organism>
<reference evidence="1 2" key="1">
    <citation type="submission" date="2020-08" db="EMBL/GenBank/DDBJ databases">
        <title>Genomic Encyclopedia of Type Strains, Phase IV (KMG-IV): sequencing the most valuable type-strain genomes for metagenomic binning, comparative biology and taxonomic classification.</title>
        <authorList>
            <person name="Goeker M."/>
        </authorList>
    </citation>
    <scope>NUCLEOTIDE SEQUENCE [LARGE SCALE GENOMIC DNA]</scope>
    <source>
        <strain evidence="1 2">DSM 102234</strain>
    </source>
</reference>
<sequence length="57" mass="6788">MESLSEYFNHLEFCCQGLFRACRVKMLHSAVISRQRLYDHKLGNLFCSWFFVLEGII</sequence>
<dbReference type="Proteomes" id="UP000530268">
    <property type="component" value="Unassembled WGS sequence"/>
</dbReference>
<gene>
    <name evidence="1" type="ORF">GGR95_002256</name>
</gene>